<name>A0A656G5U3_PSEA0</name>
<evidence type="ECO:0000313" key="2">
    <source>
        <dbReference type="Proteomes" id="UP000003465"/>
    </source>
</evidence>
<reference evidence="1 2" key="1">
    <citation type="journal article" date="2011" name="PLoS Pathog.">
        <title>Dynamic evolution of pathogenicity revealed by sequencing and comparative genomics of 19 Pseudomonas syringae isolates.</title>
        <authorList>
            <person name="Baltrus D.A."/>
            <person name="Nishimura M.T."/>
            <person name="Romanchuk A."/>
            <person name="Chang J.H."/>
            <person name="Mukhtar M.S."/>
            <person name="Cherkis K."/>
            <person name="Roach J."/>
            <person name="Grant S.R."/>
            <person name="Jones C.D."/>
            <person name="Dangl J.L."/>
        </authorList>
    </citation>
    <scope>NUCLEOTIDE SEQUENCE [LARGE SCALE GENOMIC DNA]</scope>
    <source>
        <strain evidence="1 2">301020</strain>
    </source>
</reference>
<organism evidence="1 2">
    <name type="scientific">Pseudomonas amygdali pv. mori str. 301020</name>
    <dbReference type="NCBI Taxonomy" id="629261"/>
    <lineage>
        <taxon>Bacteria</taxon>
        <taxon>Pseudomonadati</taxon>
        <taxon>Pseudomonadota</taxon>
        <taxon>Gammaproteobacteria</taxon>
        <taxon>Pseudomonadales</taxon>
        <taxon>Pseudomonadaceae</taxon>
        <taxon>Pseudomonas</taxon>
        <taxon>Pseudomonas amygdali</taxon>
    </lineage>
</organism>
<dbReference type="Proteomes" id="UP000003465">
    <property type="component" value="Unassembled WGS sequence"/>
</dbReference>
<dbReference type="EMBL" id="AEAG01000217">
    <property type="protein sequence ID" value="EGH20959.1"/>
    <property type="molecule type" value="Genomic_DNA"/>
</dbReference>
<feature type="non-terminal residue" evidence="1">
    <location>
        <position position="1"/>
    </location>
</feature>
<comment type="caution">
    <text evidence="1">The sequence shown here is derived from an EMBL/GenBank/DDBJ whole genome shotgun (WGS) entry which is preliminary data.</text>
</comment>
<proteinExistence type="predicted"/>
<accession>A0A656G5U3</accession>
<protein>
    <submittedName>
        <fullName evidence="1">FecR protein superfamily protein</fullName>
    </submittedName>
</protein>
<sequence>ASLPKVLPVYVTQNQNGNPVLNRRIPDAPKG</sequence>
<evidence type="ECO:0000313" key="1">
    <source>
        <dbReference type="EMBL" id="EGH20959.1"/>
    </source>
</evidence>
<gene>
    <name evidence="1" type="ORF">PSYMO_05418</name>
</gene>
<dbReference type="AlphaFoldDB" id="A0A656G5U3"/>